<proteinExistence type="inferred from homology"/>
<comment type="caution">
    <text evidence="13">The sequence shown here is derived from an EMBL/GenBank/DDBJ whole genome shotgun (WGS) entry which is preliminary data.</text>
</comment>
<keyword evidence="5" id="KW-0808">Transferase</keyword>
<comment type="catalytic activity">
    <reaction evidence="11">
        <text>N(6)-(pyridoxal phosphate)-L-lysyl-[4-amino-5-hydroxymethyl-2-methylpyrimidine phosphate synthase] + L-histidyl-[4-amino-5-hydroxymethyl-2-methylpyrimidine phosphate synthase] + 2 Fe(3+) + 4 H2O = L-lysyl-[4-amino-5-hydroxymethyl-2-methylpyrimidine phosphate synthase] + (2S)-2-amino-5-hydroxy-4-oxopentanoyl-[4-amino-5-hydroxymethyl-2-methylpyrimidine phosphate synthase] + 4-amino-2-methyl-5-(phosphooxymethyl)pyrimidine + 3-oxopropanoate + 2 Fe(2+) + 2 H(+)</text>
        <dbReference type="Rhea" id="RHEA:65756"/>
        <dbReference type="Rhea" id="RHEA-COMP:16892"/>
        <dbReference type="Rhea" id="RHEA-COMP:16893"/>
        <dbReference type="Rhea" id="RHEA-COMP:16894"/>
        <dbReference type="Rhea" id="RHEA-COMP:16895"/>
        <dbReference type="ChEBI" id="CHEBI:15377"/>
        <dbReference type="ChEBI" id="CHEBI:15378"/>
        <dbReference type="ChEBI" id="CHEBI:29033"/>
        <dbReference type="ChEBI" id="CHEBI:29034"/>
        <dbReference type="ChEBI" id="CHEBI:29969"/>
        <dbReference type="ChEBI" id="CHEBI:29979"/>
        <dbReference type="ChEBI" id="CHEBI:33190"/>
        <dbReference type="ChEBI" id="CHEBI:58354"/>
        <dbReference type="ChEBI" id="CHEBI:143915"/>
        <dbReference type="ChEBI" id="CHEBI:157692"/>
    </reaction>
    <physiologicalReaction direction="left-to-right" evidence="11">
        <dbReference type="Rhea" id="RHEA:65757"/>
    </physiologicalReaction>
</comment>
<reference evidence="13 14" key="1">
    <citation type="submission" date="2024-10" db="EMBL/GenBank/DDBJ databases">
        <title>The Natural Products Discovery Center: Release of the First 8490 Sequenced Strains for Exploring Actinobacteria Biosynthetic Diversity.</title>
        <authorList>
            <person name="Kalkreuter E."/>
            <person name="Kautsar S.A."/>
            <person name="Yang D."/>
            <person name="Bader C.D."/>
            <person name="Teijaro C.N."/>
            <person name="Fluegel L."/>
            <person name="Davis C.M."/>
            <person name="Simpson J.R."/>
            <person name="Lauterbach L."/>
            <person name="Steele A.D."/>
            <person name="Gui C."/>
            <person name="Meng S."/>
            <person name="Li G."/>
            <person name="Viehrig K."/>
            <person name="Ye F."/>
            <person name="Su P."/>
            <person name="Kiefer A.F."/>
            <person name="Nichols A."/>
            <person name="Cepeda A.J."/>
            <person name="Yan W."/>
            <person name="Fan B."/>
            <person name="Jiang Y."/>
            <person name="Adhikari A."/>
            <person name="Zheng C.-J."/>
            <person name="Schuster L."/>
            <person name="Cowan T.M."/>
            <person name="Smanski M.J."/>
            <person name="Chevrette M.G."/>
            <person name="De Carvalho L.P.S."/>
            <person name="Shen B."/>
        </authorList>
    </citation>
    <scope>NUCLEOTIDE SEQUENCE [LARGE SCALE GENOMIC DNA]</scope>
    <source>
        <strain evidence="13 14">NPDC049639</strain>
    </source>
</reference>
<evidence type="ECO:0000256" key="11">
    <source>
        <dbReference type="ARBA" id="ARBA00048179"/>
    </source>
</evidence>
<dbReference type="SUPFAM" id="SSF53850">
    <property type="entry name" value="Periplasmic binding protein-like II"/>
    <property type="match status" value="1"/>
</dbReference>
<keyword evidence="6" id="KW-0479">Metal-binding</keyword>
<evidence type="ECO:0000256" key="7">
    <source>
        <dbReference type="ARBA" id="ARBA00022898"/>
    </source>
</evidence>
<dbReference type="EMBL" id="JBITLV010000001">
    <property type="protein sequence ID" value="MFI7585823.1"/>
    <property type="molecule type" value="Genomic_DNA"/>
</dbReference>
<dbReference type="PANTHER" id="PTHR31528">
    <property type="entry name" value="4-AMINO-5-HYDROXYMETHYL-2-METHYLPYRIMIDINE PHOSPHATE SYNTHASE THI11-RELATED"/>
    <property type="match status" value="1"/>
</dbReference>
<keyword evidence="9" id="KW-0408">Iron</keyword>
<dbReference type="Pfam" id="PF09084">
    <property type="entry name" value="NMT1"/>
    <property type="match status" value="1"/>
</dbReference>
<dbReference type="Gene3D" id="3.40.190.10">
    <property type="entry name" value="Periplasmic binding protein-like II"/>
    <property type="match status" value="2"/>
</dbReference>
<organism evidence="13 14">
    <name type="scientific">Spongisporangium articulatum</name>
    <dbReference type="NCBI Taxonomy" id="3362603"/>
    <lineage>
        <taxon>Bacteria</taxon>
        <taxon>Bacillati</taxon>
        <taxon>Actinomycetota</taxon>
        <taxon>Actinomycetes</taxon>
        <taxon>Kineosporiales</taxon>
        <taxon>Kineosporiaceae</taxon>
        <taxon>Spongisporangium</taxon>
    </lineage>
</organism>
<evidence type="ECO:0000256" key="8">
    <source>
        <dbReference type="ARBA" id="ARBA00022977"/>
    </source>
</evidence>
<evidence type="ECO:0000259" key="12">
    <source>
        <dbReference type="Pfam" id="PF09084"/>
    </source>
</evidence>
<dbReference type="PANTHER" id="PTHR31528:SF1">
    <property type="entry name" value="4-AMINO-5-HYDROXYMETHYL-2-METHYLPYRIMIDINE PHOSPHATE SYNTHASE THI11-RELATED"/>
    <property type="match status" value="1"/>
</dbReference>
<accession>A0ABW8AHI3</accession>
<evidence type="ECO:0000256" key="5">
    <source>
        <dbReference type="ARBA" id="ARBA00022679"/>
    </source>
</evidence>
<dbReference type="RefSeq" id="WP_398276704.1">
    <property type="nucleotide sequence ID" value="NZ_JBITLV010000001.1"/>
</dbReference>
<comment type="subunit">
    <text evidence="4">Homodimer.</text>
</comment>
<name>A0ABW8AHI3_9ACTN</name>
<keyword evidence="7" id="KW-0663">Pyridoxal phosphate</keyword>
<dbReference type="Proteomes" id="UP001612915">
    <property type="component" value="Unassembled WGS sequence"/>
</dbReference>
<comment type="similarity">
    <text evidence="3">Belongs to the NMT1/THI5 family.</text>
</comment>
<protein>
    <recommendedName>
        <fullName evidence="10">Thiamine pyrimidine synthase</fullName>
    </recommendedName>
</protein>
<sequence length="365" mass="39121">MGLAACSTTSSGGDTAATDPGALTDVKLQLQWFTQAQFAGYFAALDQGYYKDAGLDVTILEGGVDIVPQTVLAQNKADYAIAWVPKALASREAGAGITDVAQVFQRSGTLQVSFKDKNITTAADLKGKKVGNWGFGNEYELFAGMTKAGLNPGKDVKLVQQQFDMNALLKGDIDAAQAMIYNEYAQVLEAKNPKTGKLYTADDFNAINWNDEGTAMLQDAIWANTEKLKSDSAYQDQTVKFIAASLKGWAYCRDNVEKCRDIVVAKGSKLGASHQLWQMNEINKLIWPATNGAGTIDTAAWDQTVKIAQDTKNAEGKTVLTKAPDADAYTNDYVTKALAELKADGVDTTGSSYKPETVTLEAGGA</sequence>
<comment type="function">
    <text evidence="1">Responsible for the formation of the pyrimidine heterocycle in the thiamine biosynthesis pathway. Catalyzes the formation of hydroxymethylpyrimidine phosphate (HMP-P) from histidine and pyridoxal phosphate (PLP). The protein uses PLP and the active site histidine to form HMP-P, generating an inactive enzyme. The enzyme can only undergo a single turnover, which suggests it is a suicide enzyme.</text>
</comment>
<evidence type="ECO:0000313" key="13">
    <source>
        <dbReference type="EMBL" id="MFI7585823.1"/>
    </source>
</evidence>
<evidence type="ECO:0000256" key="9">
    <source>
        <dbReference type="ARBA" id="ARBA00023004"/>
    </source>
</evidence>
<keyword evidence="8" id="KW-0784">Thiamine biosynthesis</keyword>
<feature type="domain" description="SsuA/THI5-like" evidence="12">
    <location>
        <begin position="36"/>
        <end position="255"/>
    </location>
</feature>
<dbReference type="InterPro" id="IPR027939">
    <property type="entry name" value="NMT1/THI5"/>
</dbReference>
<evidence type="ECO:0000256" key="4">
    <source>
        <dbReference type="ARBA" id="ARBA00011738"/>
    </source>
</evidence>
<evidence type="ECO:0000256" key="3">
    <source>
        <dbReference type="ARBA" id="ARBA00009406"/>
    </source>
</evidence>
<evidence type="ECO:0000256" key="2">
    <source>
        <dbReference type="ARBA" id="ARBA00004948"/>
    </source>
</evidence>
<evidence type="ECO:0000256" key="1">
    <source>
        <dbReference type="ARBA" id="ARBA00003469"/>
    </source>
</evidence>
<evidence type="ECO:0000313" key="14">
    <source>
        <dbReference type="Proteomes" id="UP001612915"/>
    </source>
</evidence>
<evidence type="ECO:0000256" key="10">
    <source>
        <dbReference type="ARBA" id="ARBA00033171"/>
    </source>
</evidence>
<gene>
    <name evidence="13" type="ORF">ACIB24_01965</name>
</gene>
<evidence type="ECO:0000256" key="6">
    <source>
        <dbReference type="ARBA" id="ARBA00022723"/>
    </source>
</evidence>
<dbReference type="InterPro" id="IPR015168">
    <property type="entry name" value="SsuA/THI5"/>
</dbReference>
<keyword evidence="14" id="KW-1185">Reference proteome</keyword>
<comment type="pathway">
    <text evidence="2">Cofactor biosynthesis; thiamine diphosphate biosynthesis.</text>
</comment>